<evidence type="ECO:0000256" key="1">
    <source>
        <dbReference type="ARBA" id="ARBA00023015"/>
    </source>
</evidence>
<protein>
    <submittedName>
        <fullName evidence="6">LacI family transcriptional regulator</fullName>
    </submittedName>
</protein>
<dbReference type="CDD" id="cd01574">
    <property type="entry name" value="PBP1_LacI"/>
    <property type="match status" value="1"/>
</dbReference>
<feature type="compositionally biased region" description="Pro residues" evidence="4">
    <location>
        <begin position="27"/>
        <end position="36"/>
    </location>
</feature>
<evidence type="ECO:0000313" key="7">
    <source>
        <dbReference type="Proteomes" id="UP000321181"/>
    </source>
</evidence>
<dbReference type="Proteomes" id="UP000321181">
    <property type="component" value="Unassembled WGS sequence"/>
</dbReference>
<dbReference type="Pfam" id="PF13377">
    <property type="entry name" value="Peripla_BP_3"/>
    <property type="match status" value="1"/>
</dbReference>
<keyword evidence="2" id="KW-0238">DNA-binding</keyword>
<sequence length="367" mass="38405">MSTPVAPRPAADPPARSSDLAAVRPSVRPPVRPSARPPAMSDVAAVAGVSHQTVSRVLNDHPSVREETRQRVLDAIEATGYRRNTAARALVTRRTGTIGVVTSGSALFGPTSTLIAIENAARDAGRFVSVATVARWQAEAMRRALEHFLDQGVDGVVVVAGHDDAVDAVRRFASAVPVVMVGPPVLPGPGPRTVAVDQYAGARAAVRHLLDLGHTGVVHVAGPAHWLDARRRVSGWEDELRSAGVEPGPALPADWSADSGYRAGRRLLADGLPTAVFAANDQLALGLLHAFAEAGVRVPGDVSVVGFDDVDGAAHFVPPLTTVRQDFRELGARCLAVLLDLIDGGDPHPDTVAPRLVVRESSGPPHG</sequence>
<feature type="compositionally biased region" description="Low complexity" evidence="4">
    <location>
        <begin position="13"/>
        <end position="26"/>
    </location>
</feature>
<dbReference type="InterPro" id="IPR046335">
    <property type="entry name" value="LacI/GalR-like_sensor"/>
</dbReference>
<keyword evidence="7" id="KW-1185">Reference proteome</keyword>
<dbReference type="PROSITE" id="PS50932">
    <property type="entry name" value="HTH_LACI_2"/>
    <property type="match status" value="1"/>
</dbReference>
<dbReference type="Gene3D" id="1.10.260.40">
    <property type="entry name" value="lambda repressor-like DNA-binding domains"/>
    <property type="match status" value="1"/>
</dbReference>
<feature type="region of interest" description="Disordered" evidence="4">
    <location>
        <begin position="1"/>
        <end position="38"/>
    </location>
</feature>
<keyword evidence="1" id="KW-0805">Transcription regulation</keyword>
<dbReference type="EMBL" id="BJYY01000001">
    <property type="protein sequence ID" value="GEO32753.1"/>
    <property type="molecule type" value="Genomic_DNA"/>
</dbReference>
<dbReference type="PANTHER" id="PTHR30146">
    <property type="entry name" value="LACI-RELATED TRANSCRIPTIONAL REPRESSOR"/>
    <property type="match status" value="1"/>
</dbReference>
<comment type="caution">
    <text evidence="6">The sequence shown here is derived from an EMBL/GenBank/DDBJ whole genome shotgun (WGS) entry which is preliminary data.</text>
</comment>
<dbReference type="CDD" id="cd01392">
    <property type="entry name" value="HTH_LacI"/>
    <property type="match status" value="1"/>
</dbReference>
<dbReference type="AlphaFoldDB" id="A0A512D8E7"/>
<organism evidence="6 7">
    <name type="scientific">Cellulomonas aerilata</name>
    <dbReference type="NCBI Taxonomy" id="515326"/>
    <lineage>
        <taxon>Bacteria</taxon>
        <taxon>Bacillati</taxon>
        <taxon>Actinomycetota</taxon>
        <taxon>Actinomycetes</taxon>
        <taxon>Micrococcales</taxon>
        <taxon>Cellulomonadaceae</taxon>
        <taxon>Cellulomonas</taxon>
    </lineage>
</organism>
<evidence type="ECO:0000313" key="6">
    <source>
        <dbReference type="EMBL" id="GEO32753.1"/>
    </source>
</evidence>
<name>A0A512D8E7_9CELL</name>
<dbReference type="SUPFAM" id="SSF47413">
    <property type="entry name" value="lambda repressor-like DNA-binding domains"/>
    <property type="match status" value="1"/>
</dbReference>
<dbReference type="Pfam" id="PF00356">
    <property type="entry name" value="LacI"/>
    <property type="match status" value="1"/>
</dbReference>
<evidence type="ECO:0000256" key="4">
    <source>
        <dbReference type="SAM" id="MobiDB-lite"/>
    </source>
</evidence>
<dbReference type="Gene3D" id="3.40.50.2300">
    <property type="match status" value="2"/>
</dbReference>
<dbReference type="GO" id="GO:0000976">
    <property type="term" value="F:transcription cis-regulatory region binding"/>
    <property type="evidence" value="ECO:0007669"/>
    <property type="project" value="TreeGrafter"/>
</dbReference>
<gene>
    <name evidence="6" type="ORF">CAE01nite_04780</name>
</gene>
<dbReference type="SMART" id="SM00354">
    <property type="entry name" value="HTH_LACI"/>
    <property type="match status" value="1"/>
</dbReference>
<feature type="domain" description="HTH lacI-type" evidence="5">
    <location>
        <begin position="38"/>
        <end position="92"/>
    </location>
</feature>
<accession>A0A512D8E7</accession>
<dbReference type="InterPro" id="IPR010982">
    <property type="entry name" value="Lambda_DNA-bd_dom_sf"/>
</dbReference>
<dbReference type="RefSeq" id="WP_307724966.1">
    <property type="nucleotide sequence ID" value="NZ_BAAARM010000001.1"/>
</dbReference>
<reference evidence="6 7" key="1">
    <citation type="submission" date="2019-07" db="EMBL/GenBank/DDBJ databases">
        <title>Whole genome shotgun sequence of Cellulomonas aerilata NBRC 106308.</title>
        <authorList>
            <person name="Hosoyama A."/>
            <person name="Uohara A."/>
            <person name="Ohji S."/>
            <person name="Ichikawa N."/>
        </authorList>
    </citation>
    <scope>NUCLEOTIDE SEQUENCE [LARGE SCALE GENOMIC DNA]</scope>
    <source>
        <strain evidence="6 7">NBRC 106308</strain>
    </source>
</reference>
<keyword evidence="3" id="KW-0804">Transcription</keyword>
<proteinExistence type="predicted"/>
<dbReference type="PROSITE" id="PS00356">
    <property type="entry name" value="HTH_LACI_1"/>
    <property type="match status" value="1"/>
</dbReference>
<evidence type="ECO:0000256" key="2">
    <source>
        <dbReference type="ARBA" id="ARBA00023125"/>
    </source>
</evidence>
<feature type="compositionally biased region" description="Pro residues" evidence="4">
    <location>
        <begin position="1"/>
        <end position="12"/>
    </location>
</feature>
<dbReference type="SUPFAM" id="SSF53822">
    <property type="entry name" value="Periplasmic binding protein-like I"/>
    <property type="match status" value="1"/>
</dbReference>
<dbReference type="InterPro" id="IPR000843">
    <property type="entry name" value="HTH_LacI"/>
</dbReference>
<evidence type="ECO:0000259" key="5">
    <source>
        <dbReference type="PROSITE" id="PS50932"/>
    </source>
</evidence>
<dbReference type="GO" id="GO:0003700">
    <property type="term" value="F:DNA-binding transcription factor activity"/>
    <property type="evidence" value="ECO:0007669"/>
    <property type="project" value="TreeGrafter"/>
</dbReference>
<evidence type="ECO:0000256" key="3">
    <source>
        <dbReference type="ARBA" id="ARBA00023163"/>
    </source>
</evidence>
<dbReference type="InterPro" id="IPR028082">
    <property type="entry name" value="Peripla_BP_I"/>
</dbReference>
<dbReference type="PANTHER" id="PTHR30146:SF109">
    <property type="entry name" value="HTH-TYPE TRANSCRIPTIONAL REGULATOR GALS"/>
    <property type="match status" value="1"/>
</dbReference>